<feature type="region of interest" description="Disordered" evidence="5">
    <location>
        <begin position="233"/>
        <end position="257"/>
    </location>
</feature>
<evidence type="ECO:0000256" key="4">
    <source>
        <dbReference type="RuleBase" id="RU004514"/>
    </source>
</evidence>
<dbReference type="Pfam" id="PF01168">
    <property type="entry name" value="Ala_racemase_N"/>
    <property type="match status" value="1"/>
</dbReference>
<dbReference type="InterPro" id="IPR011078">
    <property type="entry name" value="PyrdxlP_homeostasis"/>
</dbReference>
<evidence type="ECO:0000313" key="7">
    <source>
        <dbReference type="EMBL" id="QKE92838.1"/>
    </source>
</evidence>
<evidence type="ECO:0000256" key="3">
    <source>
        <dbReference type="PIRSR" id="PIRSR004848-1"/>
    </source>
</evidence>
<dbReference type="CDD" id="cd00635">
    <property type="entry name" value="PLPDE_III_YBL036c_like"/>
    <property type="match status" value="1"/>
</dbReference>
<accession>A0A6M8HWS2</accession>
<feature type="domain" description="Alanine racemase N-terminal" evidence="6">
    <location>
        <begin position="15"/>
        <end position="233"/>
    </location>
</feature>
<evidence type="ECO:0000313" key="8">
    <source>
        <dbReference type="Proteomes" id="UP000500767"/>
    </source>
</evidence>
<dbReference type="FunFam" id="3.20.20.10:FF:000018">
    <property type="entry name" value="Pyridoxal phosphate homeostasis protein"/>
    <property type="match status" value="1"/>
</dbReference>
<dbReference type="GO" id="GO:0030170">
    <property type="term" value="F:pyridoxal phosphate binding"/>
    <property type="evidence" value="ECO:0007669"/>
    <property type="project" value="UniProtKB-UniRule"/>
</dbReference>
<dbReference type="PIRSF" id="PIRSF004848">
    <property type="entry name" value="YBL036c_PLPDEIII"/>
    <property type="match status" value="1"/>
</dbReference>
<dbReference type="RefSeq" id="WP_171837081.1">
    <property type="nucleotide sequence ID" value="NZ_CP053708.1"/>
</dbReference>
<proteinExistence type="inferred from homology"/>
<sequence length="257" mass="26958">MVDPDQPDPRIGAALDHIRNRIAHAARESGRDPAGVTLVAVSKTHPASAVAAALAFGQIVFGENRVQEAQGKFPELRTARSGRGEPGPLLHLIGPLQTNKVADAVQLADVIETLDRPRLADAIEAAAQKAGRMPELLIQVNIGEEPQKAGIAPDQADHFIEACHRRFGDALTGLMAIPPADIDPAPFFRRLVAMADRHGLARRSMGMSGDFEQAIAMGATSVRIGTAIFGGRPAPASTASPDTMPAGSGSRLASLPD</sequence>
<reference evidence="7 8" key="1">
    <citation type="journal article" date="2014" name="World J. Microbiol. Biotechnol.">
        <title>Biodiversity and physiological characteristics of Antarctic and Arctic lichens-associated bacteria.</title>
        <authorList>
            <person name="Lee Y.M."/>
            <person name="Kim E.H."/>
            <person name="Lee H.K."/>
            <person name="Hong S.G."/>
        </authorList>
    </citation>
    <scope>NUCLEOTIDE SEQUENCE [LARGE SCALE GENOMIC DNA]</scope>
    <source>
        <strain evidence="7 8">PAMC 26569</strain>
    </source>
</reference>
<feature type="modified residue" description="N6-(pyridoxal phosphate)lysine" evidence="2 3">
    <location>
        <position position="43"/>
    </location>
</feature>
<evidence type="ECO:0000256" key="5">
    <source>
        <dbReference type="SAM" id="MobiDB-lite"/>
    </source>
</evidence>
<name>A0A6M8HWS2_9PROT</name>
<comment type="similarity">
    <text evidence="2 4">Belongs to the pyridoxal phosphate-binding protein YggS/PROSC family.</text>
</comment>
<dbReference type="EMBL" id="CP053708">
    <property type="protein sequence ID" value="QKE92838.1"/>
    <property type="molecule type" value="Genomic_DNA"/>
</dbReference>
<dbReference type="AlphaFoldDB" id="A0A6M8HWS2"/>
<dbReference type="HAMAP" id="MF_02087">
    <property type="entry name" value="PLP_homeostasis"/>
    <property type="match status" value="1"/>
</dbReference>
<dbReference type="PANTHER" id="PTHR10146">
    <property type="entry name" value="PROLINE SYNTHETASE CO-TRANSCRIBED BACTERIAL HOMOLOG PROTEIN"/>
    <property type="match status" value="1"/>
</dbReference>
<protein>
    <recommendedName>
        <fullName evidence="2">Pyridoxal phosphate homeostasis protein</fullName>
        <shortName evidence="2">PLP homeostasis protein</shortName>
    </recommendedName>
</protein>
<keyword evidence="1 2" id="KW-0663">Pyridoxal phosphate</keyword>
<dbReference type="InterPro" id="IPR001608">
    <property type="entry name" value="Ala_racemase_N"/>
</dbReference>
<comment type="cofactor">
    <cofactor evidence="3">
        <name>pyridoxal 5'-phosphate</name>
        <dbReference type="ChEBI" id="CHEBI:597326"/>
    </cofactor>
</comment>
<dbReference type="SUPFAM" id="SSF51419">
    <property type="entry name" value="PLP-binding barrel"/>
    <property type="match status" value="1"/>
</dbReference>
<evidence type="ECO:0000256" key="1">
    <source>
        <dbReference type="ARBA" id="ARBA00022898"/>
    </source>
</evidence>
<dbReference type="PANTHER" id="PTHR10146:SF14">
    <property type="entry name" value="PYRIDOXAL PHOSPHATE HOMEOSTASIS PROTEIN"/>
    <property type="match status" value="1"/>
</dbReference>
<evidence type="ECO:0000256" key="2">
    <source>
        <dbReference type="HAMAP-Rule" id="MF_02087"/>
    </source>
</evidence>
<evidence type="ECO:0000259" key="6">
    <source>
        <dbReference type="Pfam" id="PF01168"/>
    </source>
</evidence>
<organism evidence="7 8">
    <name type="scientific">Lichenicola cladoniae</name>
    <dbReference type="NCBI Taxonomy" id="1484109"/>
    <lineage>
        <taxon>Bacteria</taxon>
        <taxon>Pseudomonadati</taxon>
        <taxon>Pseudomonadota</taxon>
        <taxon>Alphaproteobacteria</taxon>
        <taxon>Acetobacterales</taxon>
        <taxon>Acetobacteraceae</taxon>
        <taxon>Lichenicola</taxon>
    </lineage>
</organism>
<gene>
    <name evidence="7" type="ORF">HN018_20615</name>
</gene>
<dbReference type="Proteomes" id="UP000500767">
    <property type="component" value="Chromosome"/>
</dbReference>
<dbReference type="InterPro" id="IPR029066">
    <property type="entry name" value="PLP-binding_barrel"/>
</dbReference>
<dbReference type="KEGG" id="lck:HN018_20615"/>
<dbReference type="NCBIfam" id="TIGR00044">
    <property type="entry name" value="YggS family pyridoxal phosphate-dependent enzyme"/>
    <property type="match status" value="1"/>
</dbReference>
<keyword evidence="8" id="KW-1185">Reference proteome</keyword>
<dbReference type="Gene3D" id="3.20.20.10">
    <property type="entry name" value="Alanine racemase"/>
    <property type="match status" value="1"/>
</dbReference>
<comment type="function">
    <text evidence="2">Pyridoxal 5'-phosphate (PLP)-binding protein, which is involved in PLP homeostasis.</text>
</comment>